<reference evidence="16 17" key="2">
    <citation type="submission" date="2015-01" db="EMBL/GenBank/DDBJ databases">
        <title>Complete genome sequence of Pyrinomonas methylaliphatogenes type strain K22T.</title>
        <authorList>
            <person name="Lee K.C.Y."/>
            <person name="Power J.F."/>
            <person name="Dunfield P.F."/>
            <person name="Morgan X.C."/>
            <person name="Huttenhower C."/>
            <person name="Stott M.B."/>
        </authorList>
    </citation>
    <scope>NUCLEOTIDE SEQUENCE [LARGE SCALE GENOMIC DNA]</scope>
    <source>
        <strain evidence="16 17">K22</strain>
    </source>
</reference>
<dbReference type="EC" id="2.8.1.12" evidence="3"/>
<dbReference type="SUPFAM" id="SSF54690">
    <property type="entry name" value="Molybdopterin synthase subunit MoaE"/>
    <property type="match status" value="1"/>
</dbReference>
<keyword evidence="17" id="KW-1185">Reference proteome</keyword>
<dbReference type="InterPro" id="IPR003448">
    <property type="entry name" value="Mopterin_biosynth_MoaE"/>
</dbReference>
<proteinExistence type="inferred from homology"/>
<dbReference type="Pfam" id="PF02597">
    <property type="entry name" value="ThiS"/>
    <property type="match status" value="1"/>
</dbReference>
<feature type="region of interest" description="Disordered" evidence="15">
    <location>
        <begin position="1"/>
        <end position="25"/>
    </location>
</feature>
<dbReference type="SUPFAM" id="SSF54285">
    <property type="entry name" value="MoaD/ThiS"/>
    <property type="match status" value="1"/>
</dbReference>
<organism evidence="16 17">
    <name type="scientific">Pyrinomonas methylaliphatogenes</name>
    <dbReference type="NCBI Taxonomy" id="454194"/>
    <lineage>
        <taxon>Bacteria</taxon>
        <taxon>Pseudomonadati</taxon>
        <taxon>Acidobacteriota</taxon>
        <taxon>Blastocatellia</taxon>
        <taxon>Blastocatellales</taxon>
        <taxon>Pyrinomonadaceae</taxon>
        <taxon>Pyrinomonas</taxon>
    </lineage>
</organism>
<evidence type="ECO:0000313" key="16">
    <source>
        <dbReference type="EMBL" id="CDM66851.1"/>
    </source>
</evidence>
<name>A0A0B6X0I5_9BACT</name>
<feature type="compositionally biased region" description="Basic and acidic residues" evidence="15">
    <location>
        <begin position="1"/>
        <end position="17"/>
    </location>
</feature>
<protein>
    <recommendedName>
        <fullName evidence="4">Molybdopterin synthase catalytic subunit</fullName>
        <ecNumber evidence="3">2.8.1.12</ecNumber>
    </recommendedName>
    <alternativeName>
        <fullName evidence="12">MPT synthase subunit 2</fullName>
    </alternativeName>
    <alternativeName>
        <fullName evidence="10">Molybdenum cofactor biosynthesis protein E</fullName>
    </alternativeName>
    <alternativeName>
        <fullName evidence="8">Molybdopterin synthase sulfur carrier subunit</fullName>
    </alternativeName>
    <alternativeName>
        <fullName evidence="11">Molybdopterin-converting factor large subunit</fullName>
    </alternativeName>
    <alternativeName>
        <fullName evidence="13">Molybdopterin-converting factor subunit 2</fullName>
    </alternativeName>
</protein>
<evidence type="ECO:0000256" key="1">
    <source>
        <dbReference type="ARBA" id="ARBA00005046"/>
    </source>
</evidence>
<accession>A0A0B6X0I5</accession>
<evidence type="ECO:0000256" key="9">
    <source>
        <dbReference type="ARBA" id="ARBA00026066"/>
    </source>
</evidence>
<keyword evidence="6" id="KW-0501">Molybdenum cofactor biosynthesis</keyword>
<evidence type="ECO:0000256" key="14">
    <source>
        <dbReference type="ARBA" id="ARBA00049878"/>
    </source>
</evidence>
<dbReference type="InterPro" id="IPR016155">
    <property type="entry name" value="Mopterin_synth/thiamin_S_b"/>
</dbReference>
<sequence length="268" mass="30025">MRGDEFSTEQMRQEQRNRAQGVEMSEVERPSVEVRVLFFGAAREALGRDEARVRLPRETSGREALDLIRREFPSLARFAHSLLLAVNQQYVPLDQAIEVCEGDEVAVFPPVSGGSSAPDGDLFAIVTEPIDVGEVARQVVPRTCGATVTFDGYVREWTGNRRTLYLIYEAYEPMALRELARIGREAHARFAIERIAIVHRVGRLNIGETSVCIAVCAPHRRDAFAACEWAIAELKRTVPIWKKEVFEDGEVWVEGERSSPVQGEGEAI</sequence>
<evidence type="ECO:0000256" key="12">
    <source>
        <dbReference type="ARBA" id="ARBA00030781"/>
    </source>
</evidence>
<reference evidence="16 17" key="1">
    <citation type="submission" date="2013-12" db="EMBL/GenBank/DDBJ databases">
        <authorList>
            <person name="Stott M."/>
        </authorList>
    </citation>
    <scope>NUCLEOTIDE SEQUENCE [LARGE SCALE GENOMIC DNA]</scope>
    <source>
        <strain evidence="16 17">K22</strain>
    </source>
</reference>
<gene>
    <name evidence="16" type="ORF">PYK22_02890</name>
</gene>
<dbReference type="InterPro" id="IPR003749">
    <property type="entry name" value="ThiS/MoaD-like"/>
</dbReference>
<comment type="subunit">
    <text evidence="9">Heterotetramer of 2 MoaD subunits and 2 MoaE subunits. Also stable as homodimer. The enzyme changes between these two forms during catalysis.</text>
</comment>
<comment type="catalytic activity">
    <reaction evidence="14">
        <text>2 [molybdopterin-synthase sulfur-carrier protein]-C-terminal-Gly-aminoethanethioate + cyclic pyranopterin phosphate + H2O = molybdopterin + 2 [molybdopterin-synthase sulfur-carrier protein]-C-terminal Gly-Gly + 2 H(+)</text>
        <dbReference type="Rhea" id="RHEA:26333"/>
        <dbReference type="Rhea" id="RHEA-COMP:12202"/>
        <dbReference type="Rhea" id="RHEA-COMP:19907"/>
        <dbReference type="ChEBI" id="CHEBI:15377"/>
        <dbReference type="ChEBI" id="CHEBI:15378"/>
        <dbReference type="ChEBI" id="CHEBI:58698"/>
        <dbReference type="ChEBI" id="CHEBI:59648"/>
        <dbReference type="ChEBI" id="CHEBI:90778"/>
        <dbReference type="ChEBI" id="CHEBI:232372"/>
        <dbReference type="EC" id="2.8.1.12"/>
    </reaction>
</comment>
<dbReference type="FunFam" id="3.10.20.30:FF:000010">
    <property type="entry name" value="Molybdopterin synthase sulfur carrier subunit"/>
    <property type="match status" value="1"/>
</dbReference>
<evidence type="ECO:0000256" key="8">
    <source>
        <dbReference type="ARBA" id="ARBA00024247"/>
    </source>
</evidence>
<dbReference type="Gene3D" id="3.90.1170.40">
    <property type="entry name" value="Molybdopterin biosynthesis MoaE subunit"/>
    <property type="match status" value="1"/>
</dbReference>
<evidence type="ECO:0000256" key="3">
    <source>
        <dbReference type="ARBA" id="ARBA00011950"/>
    </source>
</evidence>
<evidence type="ECO:0000256" key="13">
    <source>
        <dbReference type="ARBA" id="ARBA00032474"/>
    </source>
</evidence>
<dbReference type="AlphaFoldDB" id="A0A0B6X0I5"/>
<dbReference type="InterPro" id="IPR036563">
    <property type="entry name" value="MoaE_sf"/>
</dbReference>
<evidence type="ECO:0000256" key="11">
    <source>
        <dbReference type="ARBA" id="ARBA00030407"/>
    </source>
</evidence>
<evidence type="ECO:0000256" key="2">
    <source>
        <dbReference type="ARBA" id="ARBA00005426"/>
    </source>
</evidence>
<dbReference type="InterPro" id="IPR012675">
    <property type="entry name" value="Beta-grasp_dom_sf"/>
</dbReference>
<evidence type="ECO:0000256" key="4">
    <source>
        <dbReference type="ARBA" id="ARBA00013858"/>
    </source>
</evidence>
<evidence type="ECO:0000256" key="7">
    <source>
        <dbReference type="ARBA" id="ARBA00024200"/>
    </source>
</evidence>
<comment type="pathway">
    <text evidence="1">Cofactor biosynthesis; molybdopterin biosynthesis.</text>
</comment>
<comment type="similarity">
    <text evidence="2">Belongs to the MoaE family.</text>
</comment>
<evidence type="ECO:0000256" key="6">
    <source>
        <dbReference type="ARBA" id="ARBA00023150"/>
    </source>
</evidence>
<evidence type="ECO:0000256" key="5">
    <source>
        <dbReference type="ARBA" id="ARBA00022741"/>
    </source>
</evidence>
<dbReference type="Proteomes" id="UP000031518">
    <property type="component" value="Unassembled WGS sequence"/>
</dbReference>
<dbReference type="Pfam" id="PF02391">
    <property type="entry name" value="MoaE"/>
    <property type="match status" value="1"/>
</dbReference>
<evidence type="ECO:0000313" key="17">
    <source>
        <dbReference type="Proteomes" id="UP000031518"/>
    </source>
</evidence>
<comment type="similarity">
    <text evidence="7">Belongs to the MoaD family.</text>
</comment>
<dbReference type="EMBL" id="CBXV010000008">
    <property type="protein sequence ID" value="CDM66851.1"/>
    <property type="molecule type" value="Genomic_DNA"/>
</dbReference>
<dbReference type="CDD" id="cd00756">
    <property type="entry name" value="MoaE"/>
    <property type="match status" value="1"/>
</dbReference>
<dbReference type="GO" id="GO:0006777">
    <property type="term" value="P:Mo-molybdopterin cofactor biosynthetic process"/>
    <property type="evidence" value="ECO:0007669"/>
    <property type="project" value="UniProtKB-KW"/>
</dbReference>
<dbReference type="GO" id="GO:0000166">
    <property type="term" value="F:nucleotide binding"/>
    <property type="evidence" value="ECO:0007669"/>
    <property type="project" value="UniProtKB-KW"/>
</dbReference>
<dbReference type="CDD" id="cd00754">
    <property type="entry name" value="Ubl_MoaD"/>
    <property type="match status" value="1"/>
</dbReference>
<dbReference type="PANTHER" id="PTHR23404">
    <property type="entry name" value="MOLYBDOPTERIN SYNTHASE RELATED"/>
    <property type="match status" value="1"/>
</dbReference>
<dbReference type="STRING" id="454194.PYK22_02890"/>
<dbReference type="Gene3D" id="3.10.20.30">
    <property type="match status" value="1"/>
</dbReference>
<evidence type="ECO:0000256" key="15">
    <source>
        <dbReference type="SAM" id="MobiDB-lite"/>
    </source>
</evidence>
<keyword evidence="5" id="KW-0547">Nucleotide-binding</keyword>
<evidence type="ECO:0000256" key="10">
    <source>
        <dbReference type="ARBA" id="ARBA00029745"/>
    </source>
</evidence>
<dbReference type="GO" id="GO:0030366">
    <property type="term" value="F:molybdopterin synthase activity"/>
    <property type="evidence" value="ECO:0007669"/>
    <property type="project" value="UniProtKB-EC"/>
</dbReference>